<name>A0A084GH22_PSEDA</name>
<dbReference type="OrthoDB" id="2129491at2759"/>
<dbReference type="GeneID" id="27718612"/>
<reference evidence="5 6" key="1">
    <citation type="journal article" date="2014" name="Genome Announc.">
        <title>Draft genome sequence of the pathogenic fungus Scedosporium apiospermum.</title>
        <authorList>
            <person name="Vandeputte P."/>
            <person name="Ghamrawi S."/>
            <person name="Rechenmann M."/>
            <person name="Iltis A."/>
            <person name="Giraud S."/>
            <person name="Fleury M."/>
            <person name="Thornton C."/>
            <person name="Delhaes L."/>
            <person name="Meyer W."/>
            <person name="Papon N."/>
            <person name="Bouchara J.P."/>
        </authorList>
    </citation>
    <scope>NUCLEOTIDE SEQUENCE [LARGE SCALE GENOMIC DNA]</scope>
    <source>
        <strain evidence="5 6">IHEM 14462</strain>
    </source>
</reference>
<dbReference type="KEGG" id="sapo:SAPIO_CDS0460"/>
<dbReference type="Proteomes" id="UP000028545">
    <property type="component" value="Unassembled WGS sequence"/>
</dbReference>
<dbReference type="RefSeq" id="XP_016646433.1">
    <property type="nucleotide sequence ID" value="XM_016783233.1"/>
</dbReference>
<comment type="caution">
    <text evidence="5">The sequence shown here is derived from an EMBL/GenBank/DDBJ whole genome shotgun (WGS) entry which is preliminary data.</text>
</comment>
<dbReference type="VEuPathDB" id="FungiDB:SAPIO_CDS0460"/>
<dbReference type="GO" id="GO:0016491">
    <property type="term" value="F:oxidoreductase activity"/>
    <property type="evidence" value="ECO:0007669"/>
    <property type="project" value="UniProtKB-KW"/>
</dbReference>
<dbReference type="InterPro" id="IPR004104">
    <property type="entry name" value="Gfo/Idh/MocA-like_OxRdtase_C"/>
</dbReference>
<dbReference type="Gene3D" id="3.40.50.720">
    <property type="entry name" value="NAD(P)-binding Rossmann-like Domain"/>
    <property type="match status" value="1"/>
</dbReference>
<dbReference type="SUPFAM" id="SSF55347">
    <property type="entry name" value="Glyceraldehyde-3-phosphate dehydrogenase-like, C-terminal domain"/>
    <property type="match status" value="1"/>
</dbReference>
<dbReference type="PANTHER" id="PTHR43708">
    <property type="entry name" value="CONSERVED EXPRESSED OXIDOREDUCTASE (EUROFUNG)"/>
    <property type="match status" value="1"/>
</dbReference>
<comment type="similarity">
    <text evidence="1">Belongs to the Gfo/Idh/MocA family.</text>
</comment>
<accession>A0A084GH22</accession>
<dbReference type="Gene3D" id="3.30.360.10">
    <property type="entry name" value="Dihydrodipicolinate Reductase, domain 2"/>
    <property type="match status" value="1"/>
</dbReference>
<keyword evidence="6" id="KW-1185">Reference proteome</keyword>
<dbReference type="SUPFAM" id="SSF51735">
    <property type="entry name" value="NAD(P)-binding Rossmann-fold domains"/>
    <property type="match status" value="1"/>
</dbReference>
<dbReference type="GO" id="GO:0000166">
    <property type="term" value="F:nucleotide binding"/>
    <property type="evidence" value="ECO:0007669"/>
    <property type="project" value="InterPro"/>
</dbReference>
<protein>
    <submittedName>
        <fullName evidence="5">Nad binding rossmann fold-containing protein</fullName>
    </submittedName>
</protein>
<evidence type="ECO:0000256" key="2">
    <source>
        <dbReference type="ARBA" id="ARBA00023002"/>
    </source>
</evidence>
<gene>
    <name evidence="5" type="ORF">SAPIO_CDS0460</name>
</gene>
<dbReference type="AlphaFoldDB" id="A0A084GH22"/>
<dbReference type="PANTHER" id="PTHR43708:SF5">
    <property type="entry name" value="CONSERVED EXPRESSED OXIDOREDUCTASE (EUROFUNG)-RELATED"/>
    <property type="match status" value="1"/>
</dbReference>
<dbReference type="OMA" id="RFERWRP"/>
<dbReference type="HOGENOM" id="CLU_023194_19_2_1"/>
<dbReference type="EMBL" id="JOWA01000022">
    <property type="protein sequence ID" value="KEZ46634.1"/>
    <property type="molecule type" value="Genomic_DNA"/>
</dbReference>
<evidence type="ECO:0000313" key="5">
    <source>
        <dbReference type="EMBL" id="KEZ46634.1"/>
    </source>
</evidence>
<dbReference type="Pfam" id="PF02894">
    <property type="entry name" value="GFO_IDH_MocA_C"/>
    <property type="match status" value="1"/>
</dbReference>
<proteinExistence type="inferred from homology"/>
<evidence type="ECO:0000313" key="6">
    <source>
        <dbReference type="Proteomes" id="UP000028545"/>
    </source>
</evidence>
<evidence type="ECO:0000256" key="1">
    <source>
        <dbReference type="ARBA" id="ARBA00010928"/>
    </source>
</evidence>
<evidence type="ECO:0000259" key="3">
    <source>
        <dbReference type="Pfam" id="PF01408"/>
    </source>
</evidence>
<dbReference type="InterPro" id="IPR036291">
    <property type="entry name" value="NAD(P)-bd_dom_sf"/>
</dbReference>
<dbReference type="InterPro" id="IPR051317">
    <property type="entry name" value="Gfo/Idh/MocA_oxidoreduct"/>
</dbReference>
<keyword evidence="2" id="KW-0560">Oxidoreductase</keyword>
<dbReference type="InterPro" id="IPR000683">
    <property type="entry name" value="Gfo/Idh/MocA-like_OxRdtase_N"/>
</dbReference>
<sequence length="367" mass="39631">MAPLNVGIIGYGLSAKVFHIPFIEASPLLTLHTIVQRNPPANPEATGLSAPADHPSITHHRTIPPLLSDPSIDLIIITTPPDTHFALTTEALRAGKHVLVEKPFVPTSAEARTLAQTARDSGKFLCVFQNRRWDVDFLTVRDLVEKKTLGDRIVEFETHFDRYRPVAPAKGSSWKAGLGAEQGGGPLYDLGTHLIDQVYFLFGLPERVFGKLTTQREGGDDEPDTVTAILTYPRGGPSVHVRISVMSAQTPQPRFRIRGSKGTFVKSGLDPQEPHLRSGGSVTDEGFGKDLYPGTIYLANEDGSLEPGRTWAGVEPTGYGALLEGFAEAITSGDASKVPVKADEAADVLRIVEAIQESSRTGAEVKL</sequence>
<feature type="domain" description="Gfo/Idh/MocA-like oxidoreductase N-terminal" evidence="3">
    <location>
        <begin position="4"/>
        <end position="127"/>
    </location>
</feature>
<feature type="domain" description="Gfo/Idh/MocA-like oxidoreductase C-terminal" evidence="4">
    <location>
        <begin position="142"/>
        <end position="367"/>
    </location>
</feature>
<evidence type="ECO:0000259" key="4">
    <source>
        <dbReference type="Pfam" id="PF02894"/>
    </source>
</evidence>
<dbReference type="Pfam" id="PF01408">
    <property type="entry name" value="GFO_IDH_MocA"/>
    <property type="match status" value="1"/>
</dbReference>
<organism evidence="5 6">
    <name type="scientific">Pseudallescheria apiosperma</name>
    <name type="common">Scedosporium apiospermum</name>
    <dbReference type="NCBI Taxonomy" id="563466"/>
    <lineage>
        <taxon>Eukaryota</taxon>
        <taxon>Fungi</taxon>
        <taxon>Dikarya</taxon>
        <taxon>Ascomycota</taxon>
        <taxon>Pezizomycotina</taxon>
        <taxon>Sordariomycetes</taxon>
        <taxon>Hypocreomycetidae</taxon>
        <taxon>Microascales</taxon>
        <taxon>Microascaceae</taxon>
        <taxon>Scedosporium</taxon>
    </lineage>
</organism>